<protein>
    <submittedName>
        <fullName evidence="1">Uncharacterized protein</fullName>
    </submittedName>
</protein>
<comment type="caution">
    <text evidence="1">The sequence shown here is derived from an EMBL/GenBank/DDBJ whole genome shotgun (WGS) entry which is preliminary data.</text>
</comment>
<dbReference type="PANTHER" id="PTHR24559">
    <property type="entry name" value="TRANSPOSON TY3-I GAG-POL POLYPROTEIN"/>
    <property type="match status" value="1"/>
</dbReference>
<sequence length="123" mass="14202">MEELLNIELSLRDLGKITRISSLMDDTVRKEVIQCLQHNIDIFAWTPQHLEGIDPNVITHHLNINPKAKPVKQKKIHFGHDKDKIIRGEVDKLIAAGRIEEIQFPEWLSNVVLVPKLGGKWRM</sequence>
<dbReference type="EMBL" id="JACGWL010000008">
    <property type="protein sequence ID" value="KAK4397343.1"/>
    <property type="molecule type" value="Genomic_DNA"/>
</dbReference>
<keyword evidence="2" id="KW-1185">Reference proteome</keyword>
<reference evidence="1" key="1">
    <citation type="submission" date="2020-06" db="EMBL/GenBank/DDBJ databases">
        <authorList>
            <person name="Li T."/>
            <person name="Hu X."/>
            <person name="Zhang T."/>
            <person name="Song X."/>
            <person name="Zhang H."/>
            <person name="Dai N."/>
            <person name="Sheng W."/>
            <person name="Hou X."/>
            <person name="Wei L."/>
        </authorList>
    </citation>
    <scope>NUCLEOTIDE SEQUENCE</scope>
    <source>
        <strain evidence="1">K16</strain>
        <tissue evidence="1">Leaf</tissue>
    </source>
</reference>
<dbReference type="Gene3D" id="3.10.10.10">
    <property type="entry name" value="HIV Type 1 Reverse Transcriptase, subunit A, domain 1"/>
    <property type="match status" value="1"/>
</dbReference>
<dbReference type="InterPro" id="IPR053134">
    <property type="entry name" value="RNA-dir_DNA_polymerase"/>
</dbReference>
<evidence type="ECO:0000313" key="2">
    <source>
        <dbReference type="Proteomes" id="UP001289374"/>
    </source>
</evidence>
<dbReference type="PANTHER" id="PTHR24559:SF444">
    <property type="entry name" value="REVERSE TRANSCRIPTASE DOMAIN-CONTAINING PROTEIN"/>
    <property type="match status" value="1"/>
</dbReference>
<dbReference type="InterPro" id="IPR043502">
    <property type="entry name" value="DNA/RNA_pol_sf"/>
</dbReference>
<gene>
    <name evidence="1" type="ORF">Sango_1570900</name>
</gene>
<proteinExistence type="predicted"/>
<dbReference type="SUPFAM" id="SSF56672">
    <property type="entry name" value="DNA/RNA polymerases"/>
    <property type="match status" value="1"/>
</dbReference>
<dbReference type="AlphaFoldDB" id="A0AAE1WPG1"/>
<dbReference type="Proteomes" id="UP001289374">
    <property type="component" value="Unassembled WGS sequence"/>
</dbReference>
<accession>A0AAE1WPG1</accession>
<evidence type="ECO:0000313" key="1">
    <source>
        <dbReference type="EMBL" id="KAK4397343.1"/>
    </source>
</evidence>
<reference evidence="1" key="2">
    <citation type="journal article" date="2024" name="Plant">
        <title>Genomic evolution and insights into agronomic trait innovations of Sesamum species.</title>
        <authorList>
            <person name="Miao H."/>
            <person name="Wang L."/>
            <person name="Qu L."/>
            <person name="Liu H."/>
            <person name="Sun Y."/>
            <person name="Le M."/>
            <person name="Wang Q."/>
            <person name="Wei S."/>
            <person name="Zheng Y."/>
            <person name="Lin W."/>
            <person name="Duan Y."/>
            <person name="Cao H."/>
            <person name="Xiong S."/>
            <person name="Wang X."/>
            <person name="Wei L."/>
            <person name="Li C."/>
            <person name="Ma Q."/>
            <person name="Ju M."/>
            <person name="Zhao R."/>
            <person name="Li G."/>
            <person name="Mu C."/>
            <person name="Tian Q."/>
            <person name="Mei H."/>
            <person name="Zhang T."/>
            <person name="Gao T."/>
            <person name="Zhang H."/>
        </authorList>
    </citation>
    <scope>NUCLEOTIDE SEQUENCE</scope>
    <source>
        <strain evidence="1">K16</strain>
    </source>
</reference>
<name>A0AAE1WPG1_9LAMI</name>
<organism evidence="1 2">
    <name type="scientific">Sesamum angolense</name>
    <dbReference type="NCBI Taxonomy" id="2727404"/>
    <lineage>
        <taxon>Eukaryota</taxon>
        <taxon>Viridiplantae</taxon>
        <taxon>Streptophyta</taxon>
        <taxon>Embryophyta</taxon>
        <taxon>Tracheophyta</taxon>
        <taxon>Spermatophyta</taxon>
        <taxon>Magnoliopsida</taxon>
        <taxon>eudicotyledons</taxon>
        <taxon>Gunneridae</taxon>
        <taxon>Pentapetalae</taxon>
        <taxon>asterids</taxon>
        <taxon>lamiids</taxon>
        <taxon>Lamiales</taxon>
        <taxon>Pedaliaceae</taxon>
        <taxon>Sesamum</taxon>
    </lineage>
</organism>